<proteinExistence type="predicted"/>
<evidence type="ECO:0000313" key="3">
    <source>
        <dbReference type="EMBL" id="CEJ94893.1"/>
    </source>
</evidence>
<keyword evidence="4" id="KW-1185">Reference proteome</keyword>
<reference evidence="3 4" key="1">
    <citation type="journal article" date="2015" name="Genome Announc.">
        <title>Draft Genome Sequence and Gene Annotation of the Entomopathogenic Fungus Verticillium hemipterigenum.</title>
        <authorList>
            <person name="Horn F."/>
            <person name="Habel A."/>
            <person name="Scharf D.H."/>
            <person name="Dworschak J."/>
            <person name="Brakhage A.A."/>
            <person name="Guthke R."/>
            <person name="Hertweck C."/>
            <person name="Linde J."/>
        </authorList>
    </citation>
    <scope>NUCLEOTIDE SEQUENCE [LARGE SCALE GENOMIC DNA]</scope>
</reference>
<feature type="chain" id="PRO_5001980143" description="Heterokaryon incompatibility Het-C" evidence="2">
    <location>
        <begin position="24"/>
        <end position="662"/>
    </location>
</feature>
<dbReference type="PANTHER" id="PTHR14905:SF7">
    <property type="entry name" value="VON WILLEBRAND FACTOR A DOMAIN-CONTAINING PROTEIN 7"/>
    <property type="match status" value="1"/>
</dbReference>
<feature type="region of interest" description="Disordered" evidence="1">
    <location>
        <begin position="444"/>
        <end position="468"/>
    </location>
</feature>
<dbReference type="OrthoDB" id="2506204at2759"/>
<feature type="compositionally biased region" description="Basic and acidic residues" evidence="1">
    <location>
        <begin position="450"/>
        <end position="468"/>
    </location>
</feature>
<dbReference type="EMBL" id="CDHN01000008">
    <property type="protein sequence ID" value="CEJ94893.1"/>
    <property type="molecule type" value="Genomic_DNA"/>
</dbReference>
<dbReference type="InterPro" id="IPR010816">
    <property type="entry name" value="Het-C"/>
</dbReference>
<feature type="signal peptide" evidence="2">
    <location>
        <begin position="1"/>
        <end position="23"/>
    </location>
</feature>
<dbReference type="AlphaFoldDB" id="A0A0A1TS29"/>
<dbReference type="InterPro" id="IPR052577">
    <property type="entry name" value="VWA7"/>
</dbReference>
<sequence>MTKTFSATCGLLLLFCFFGNVSAFGAGSVPDGNEFKEFVWRHGDIVEVLRFLPASFASRIAFTQMQRRQVYFGNWLRDFSQVMDTACLDSIPETVLRAIVSVLAMVEFGYATNGFEVTRDRLGCYQHVEHIDNPRGYPNNAKDVDRRLRGPVTAEELEFDPLTGMKNYIANAGKGWDTAADYIRRQLGQCIDLGRRGRRGDTTALDNAFIHLGAALHTLEDFAAHSNFIELCLHELGEVNVFAYVGSQCRLTTPATERRVCPLVTGTFGMLDIFHSLLGEADDNALLQFKGSIGNLEQNLGYGVLAFDQLYDAISGSISAVQSFSDSNSALLQQLNHINDVFQQSQQASEASQGLNAANETSAPETSIVWEAVEPVLLFHDNIKKWICESFPSSENDVESTKIGDYANQFVFTFLQTIMESSVKEFRDVLTAAKNRVDEAAAKGESAAIYEKDSDSSDPSHSDISKDHFSNILNPPAGMLATVTTNWATQNIVRCWDDESINEKDVIEDIIKILHHPAFPTKKTDIQTYMTGVVESWWSDMSTDDKDTARQMLHVDSVQKRGHEDHELSAKDIVGKRFGPGVFPGYKPKLNDQVSAQTKTAETPAATGVSLVLGATIRLTLAPLRLVEGAFKTVAGMLQYILRFPSRDKTRLITEGSRSEAE</sequence>
<evidence type="ECO:0008006" key="5">
    <source>
        <dbReference type="Google" id="ProtNLM"/>
    </source>
</evidence>
<accession>A0A0A1TS29</accession>
<evidence type="ECO:0000313" key="4">
    <source>
        <dbReference type="Proteomes" id="UP000039046"/>
    </source>
</evidence>
<dbReference type="HOGENOM" id="CLU_010063_2_2_1"/>
<dbReference type="PANTHER" id="PTHR14905">
    <property type="entry name" value="NG37"/>
    <property type="match status" value="1"/>
</dbReference>
<evidence type="ECO:0000256" key="1">
    <source>
        <dbReference type="SAM" id="MobiDB-lite"/>
    </source>
</evidence>
<dbReference type="Proteomes" id="UP000039046">
    <property type="component" value="Unassembled WGS sequence"/>
</dbReference>
<dbReference type="Pfam" id="PF07217">
    <property type="entry name" value="Het-C"/>
    <property type="match status" value="1"/>
</dbReference>
<gene>
    <name evidence="3" type="ORF">VHEMI10400</name>
</gene>
<organism evidence="3 4">
    <name type="scientific">[Torrubiella] hemipterigena</name>
    <dbReference type="NCBI Taxonomy" id="1531966"/>
    <lineage>
        <taxon>Eukaryota</taxon>
        <taxon>Fungi</taxon>
        <taxon>Dikarya</taxon>
        <taxon>Ascomycota</taxon>
        <taxon>Pezizomycotina</taxon>
        <taxon>Sordariomycetes</taxon>
        <taxon>Hypocreomycetidae</taxon>
        <taxon>Hypocreales</taxon>
        <taxon>Clavicipitaceae</taxon>
        <taxon>Clavicipitaceae incertae sedis</taxon>
        <taxon>'Torrubiella' clade</taxon>
    </lineage>
</organism>
<name>A0A0A1TS29_9HYPO</name>
<evidence type="ECO:0000256" key="2">
    <source>
        <dbReference type="SAM" id="SignalP"/>
    </source>
</evidence>
<keyword evidence="2" id="KW-0732">Signal</keyword>
<protein>
    <recommendedName>
        <fullName evidence="5">Heterokaryon incompatibility Het-C</fullName>
    </recommendedName>
</protein>